<dbReference type="PANTHER" id="PTHR41286:SF1">
    <property type="entry name" value="HNH NUCLEASE YAJD-RELATED"/>
    <property type="match status" value="1"/>
</dbReference>
<evidence type="ECO:0000259" key="3">
    <source>
        <dbReference type="SMART" id="SM00507"/>
    </source>
</evidence>
<feature type="domain" description="TRASH" evidence="4">
    <location>
        <begin position="82"/>
        <end position="116"/>
    </location>
</feature>
<sequence>MPSCPDCDFETDTEHGLNIHRSKTHRSGKVDLECEWCGSDFTVKRARRDTARFCSSTCQGKYKSEHESGENSKLHDRIETECTQCGDPMKITHSTAERNENTFCSKSCYSEWMSENQHGEAHHQYDRVTKRCEQCGDGFDVRPSVADLRRHCSQECASAWRSEAWNGEDHPSYNGGHEEYRGPNWQEQREKALERDGHKCRRCGRGENAIGKSPHVHHRLPIRFFKEKYDDDRWYELGNDLENLITLCPRCHRLFEVLPVQPEA</sequence>
<gene>
    <name evidence="5" type="ORF">HRTV-28_gp29</name>
</gene>
<keyword evidence="6" id="KW-1185">Reference proteome</keyword>
<dbReference type="SMART" id="SM00507">
    <property type="entry name" value="HNHc"/>
    <property type="match status" value="1"/>
</dbReference>
<dbReference type="InterPro" id="IPR038603">
    <property type="entry name" value="Znf_FCS_sf"/>
</dbReference>
<feature type="domain" description="HNH nuclease" evidence="3">
    <location>
        <begin position="187"/>
        <end position="253"/>
    </location>
</feature>
<keyword evidence="1" id="KW-0540">Nuclease</keyword>
<reference evidence="5" key="1">
    <citation type="submission" date="2021-05" db="EMBL/GenBank/DDBJ databases">
        <title>Diversity, taxonomy and evolution of archaeal viruses of the class Caudoviricetes.</title>
        <authorList>
            <person name="Liu Y."/>
            <person name="Demina T.A."/>
            <person name="Roux S."/>
            <person name="Aiewsakun P."/>
            <person name="Kazlauskas D."/>
            <person name="Simmonds P."/>
            <person name="Prangishvili D."/>
            <person name="Oksanen H.M."/>
            <person name="Krupovic M."/>
        </authorList>
    </citation>
    <scope>NUCLEOTIDE SEQUENCE</scope>
    <source>
        <strain evidence="5">HRTV-28/28</strain>
    </source>
</reference>
<protein>
    <submittedName>
        <fullName evidence="5">HNH endonuclease</fullName>
    </submittedName>
</protein>
<name>A0AAE8Y097_9CAUD</name>
<proteinExistence type="predicted"/>
<dbReference type="GO" id="GO:0016787">
    <property type="term" value="F:hydrolase activity"/>
    <property type="evidence" value="ECO:0007669"/>
    <property type="project" value="UniProtKB-KW"/>
</dbReference>
<dbReference type="InterPro" id="IPR003615">
    <property type="entry name" value="HNH_nuc"/>
</dbReference>
<dbReference type="Gene3D" id="3.30.60.160">
    <property type="match status" value="1"/>
</dbReference>
<dbReference type="Gene3D" id="1.10.30.50">
    <property type="match status" value="1"/>
</dbReference>
<accession>A0AAE8Y097</accession>
<keyword evidence="2" id="KW-0378">Hydrolase</keyword>
<dbReference type="Pfam" id="PF01844">
    <property type="entry name" value="HNH"/>
    <property type="match status" value="1"/>
</dbReference>
<evidence type="ECO:0000313" key="6">
    <source>
        <dbReference type="Proteomes" id="UP000827176"/>
    </source>
</evidence>
<dbReference type="Proteomes" id="UP000827176">
    <property type="component" value="Segment"/>
</dbReference>
<feature type="domain" description="TRASH" evidence="4">
    <location>
        <begin position="132"/>
        <end position="164"/>
    </location>
</feature>
<organism evidence="5 6">
    <name type="scientific">Halorubrum tailed virus 28</name>
    <dbReference type="NCBI Taxonomy" id="2878009"/>
    <lineage>
        <taxon>Viruses</taxon>
        <taxon>Duplodnaviria</taxon>
        <taxon>Heunggongvirae</taxon>
        <taxon>Uroviricota</taxon>
        <taxon>Caudoviricetes</taxon>
        <taxon>Suolaviridae</taxon>
        <taxon>Pormufvirus</taxon>
        <taxon>Pormufvirus salinum</taxon>
        <taxon>Pormufvirus HRTV28</taxon>
    </lineage>
</organism>
<feature type="domain" description="TRASH" evidence="4">
    <location>
        <begin position="34"/>
        <end position="66"/>
    </location>
</feature>
<dbReference type="InterPro" id="IPR002711">
    <property type="entry name" value="HNH"/>
</dbReference>
<dbReference type="GO" id="GO:0004519">
    <property type="term" value="F:endonuclease activity"/>
    <property type="evidence" value="ECO:0007669"/>
    <property type="project" value="UniProtKB-KW"/>
</dbReference>
<dbReference type="PANTHER" id="PTHR41286">
    <property type="entry name" value="HNH NUCLEASE YAJD-RELATED"/>
    <property type="match status" value="1"/>
</dbReference>
<dbReference type="GO" id="GO:0003676">
    <property type="term" value="F:nucleic acid binding"/>
    <property type="evidence" value="ECO:0007669"/>
    <property type="project" value="InterPro"/>
</dbReference>
<evidence type="ECO:0000256" key="2">
    <source>
        <dbReference type="ARBA" id="ARBA00022801"/>
    </source>
</evidence>
<dbReference type="EMBL" id="MZ334528">
    <property type="protein sequence ID" value="UBF23467.1"/>
    <property type="molecule type" value="Genomic_DNA"/>
</dbReference>
<dbReference type="InterPro" id="IPR011017">
    <property type="entry name" value="TRASH_dom"/>
</dbReference>
<keyword evidence="5" id="KW-0255">Endonuclease</keyword>
<evidence type="ECO:0000259" key="4">
    <source>
        <dbReference type="SMART" id="SM00746"/>
    </source>
</evidence>
<dbReference type="GO" id="GO:0008270">
    <property type="term" value="F:zinc ion binding"/>
    <property type="evidence" value="ECO:0007669"/>
    <property type="project" value="InterPro"/>
</dbReference>
<evidence type="ECO:0000313" key="5">
    <source>
        <dbReference type="EMBL" id="UBF23467.1"/>
    </source>
</evidence>
<evidence type="ECO:0000256" key="1">
    <source>
        <dbReference type="ARBA" id="ARBA00022722"/>
    </source>
</evidence>
<dbReference type="CDD" id="cd00085">
    <property type="entry name" value="HNHc"/>
    <property type="match status" value="1"/>
</dbReference>
<dbReference type="SMART" id="SM00746">
    <property type="entry name" value="TRASH"/>
    <property type="match status" value="3"/>
</dbReference>